<evidence type="ECO:0000256" key="2">
    <source>
        <dbReference type="SAM" id="SignalP"/>
    </source>
</evidence>
<evidence type="ECO:0000313" key="3">
    <source>
        <dbReference type="EMBL" id="MFC4201336.1"/>
    </source>
</evidence>
<accession>A0ABV8NYD5</accession>
<reference evidence="4" key="1">
    <citation type="journal article" date="2019" name="Int. J. Syst. Evol. Microbiol.">
        <title>The Global Catalogue of Microorganisms (GCM) 10K type strain sequencing project: providing services to taxonomists for standard genome sequencing and annotation.</title>
        <authorList>
            <consortium name="The Broad Institute Genomics Platform"/>
            <consortium name="The Broad Institute Genome Sequencing Center for Infectious Disease"/>
            <person name="Wu L."/>
            <person name="Ma J."/>
        </authorList>
    </citation>
    <scope>NUCLEOTIDE SEQUENCE [LARGE SCALE GENOMIC DNA]</scope>
    <source>
        <strain evidence="4">LMG 24813</strain>
    </source>
</reference>
<evidence type="ECO:0000313" key="4">
    <source>
        <dbReference type="Proteomes" id="UP001595848"/>
    </source>
</evidence>
<feature type="chain" id="PRO_5046280345" evidence="2">
    <location>
        <begin position="31"/>
        <end position="327"/>
    </location>
</feature>
<dbReference type="InterPro" id="IPR005064">
    <property type="entry name" value="BUG"/>
</dbReference>
<sequence>MHSISRRIWMVRAAACAVFSVACVSAPAAAAYPDRPVKLTVPYPAGGTADLLGRILAQRLSQAWGQPVIVENKSGAGGAIGVETVAKSRPDGYNLVLGVTGALTIAPHLRKLPYDPVKDLAPISLVGSAPNLLAVTPSLPVKSVPELIAYAKAHPGKVSFSSAGVGTSVHIASELFAHMAGIKILHVPYKGDAPSVQALLTGDVSMTIGNLPVLKPYVKSGQIRALAVSSAARTAAAPGVPAIAETLPGYQVTTWFGLFAPAGTSEAVLQKIQAGVATALQSPDVKAQLERLGIDAVGSTPAELANYVAAESKRFGEVIRSAGIHVN</sequence>
<dbReference type="RefSeq" id="WP_217963292.1">
    <property type="nucleotide sequence ID" value="NZ_JAHTBN010000002.1"/>
</dbReference>
<dbReference type="CDD" id="cd13578">
    <property type="entry name" value="PBP2_Bug27"/>
    <property type="match status" value="1"/>
</dbReference>
<dbReference type="PANTHER" id="PTHR42928:SF5">
    <property type="entry name" value="BLR1237 PROTEIN"/>
    <property type="match status" value="1"/>
</dbReference>
<dbReference type="EMBL" id="JBHSBV010000003">
    <property type="protein sequence ID" value="MFC4201336.1"/>
    <property type="molecule type" value="Genomic_DNA"/>
</dbReference>
<dbReference type="PIRSF" id="PIRSF017082">
    <property type="entry name" value="YflP"/>
    <property type="match status" value="1"/>
</dbReference>
<keyword evidence="2" id="KW-0732">Signal</keyword>
<dbReference type="PROSITE" id="PS51257">
    <property type="entry name" value="PROKAR_LIPOPROTEIN"/>
    <property type="match status" value="1"/>
</dbReference>
<dbReference type="Pfam" id="PF03401">
    <property type="entry name" value="TctC"/>
    <property type="match status" value="1"/>
</dbReference>
<comment type="similarity">
    <text evidence="1">Belongs to the UPF0065 (bug) family.</text>
</comment>
<feature type="signal peptide" evidence="2">
    <location>
        <begin position="1"/>
        <end position="30"/>
    </location>
</feature>
<organism evidence="3 4">
    <name type="scientific">Candidimonas humi</name>
    <dbReference type="NCBI Taxonomy" id="683355"/>
    <lineage>
        <taxon>Bacteria</taxon>
        <taxon>Pseudomonadati</taxon>
        <taxon>Pseudomonadota</taxon>
        <taxon>Betaproteobacteria</taxon>
        <taxon>Burkholderiales</taxon>
        <taxon>Alcaligenaceae</taxon>
        <taxon>Candidimonas</taxon>
    </lineage>
</organism>
<dbReference type="Proteomes" id="UP001595848">
    <property type="component" value="Unassembled WGS sequence"/>
</dbReference>
<dbReference type="PROSITE" id="PS51318">
    <property type="entry name" value="TAT"/>
    <property type="match status" value="1"/>
</dbReference>
<proteinExistence type="inferred from homology"/>
<name>A0ABV8NYD5_9BURK</name>
<gene>
    <name evidence="3" type="ORF">ACFOY1_10270</name>
</gene>
<dbReference type="InterPro" id="IPR006311">
    <property type="entry name" value="TAT_signal"/>
</dbReference>
<comment type="caution">
    <text evidence="3">The sequence shown here is derived from an EMBL/GenBank/DDBJ whole genome shotgun (WGS) entry which is preliminary data.</text>
</comment>
<protein>
    <submittedName>
        <fullName evidence="3">Bug family tripartite tricarboxylate transporter substrate binding protein</fullName>
    </submittedName>
</protein>
<evidence type="ECO:0000256" key="1">
    <source>
        <dbReference type="ARBA" id="ARBA00006987"/>
    </source>
</evidence>
<dbReference type="PANTHER" id="PTHR42928">
    <property type="entry name" value="TRICARBOXYLATE-BINDING PROTEIN"/>
    <property type="match status" value="1"/>
</dbReference>
<keyword evidence="4" id="KW-1185">Reference proteome</keyword>